<feature type="compositionally biased region" description="Basic and acidic residues" evidence="5">
    <location>
        <begin position="324"/>
        <end position="335"/>
    </location>
</feature>
<feature type="domain" description="Aminotransferase class I/classII large" evidence="7">
    <location>
        <begin position="223"/>
        <end position="292"/>
    </location>
</feature>
<keyword evidence="6" id="KW-0472">Membrane</keyword>
<dbReference type="InterPro" id="IPR015421">
    <property type="entry name" value="PyrdxlP-dep_Trfase_major"/>
</dbReference>
<evidence type="ECO:0000256" key="1">
    <source>
        <dbReference type="ARBA" id="ARBA00001933"/>
    </source>
</evidence>
<dbReference type="GO" id="GO:0004758">
    <property type="term" value="F:serine C-palmitoyltransferase activity"/>
    <property type="evidence" value="ECO:0007669"/>
    <property type="project" value="TreeGrafter"/>
</dbReference>
<dbReference type="Proteomes" id="UP001054945">
    <property type="component" value="Unassembled WGS sequence"/>
</dbReference>
<comment type="similarity">
    <text evidence="2">Belongs to the class-II pyridoxal-phosphate-dependent aminotransferase family.</text>
</comment>
<dbReference type="AlphaFoldDB" id="A0AAV4RVW4"/>
<evidence type="ECO:0000256" key="3">
    <source>
        <dbReference type="ARBA" id="ARBA00022679"/>
    </source>
</evidence>
<proteinExistence type="inferred from homology"/>
<comment type="caution">
    <text evidence="8">The sequence shown here is derived from an EMBL/GenBank/DDBJ whole genome shotgun (WGS) entry which is preliminary data.</text>
</comment>
<evidence type="ECO:0000256" key="5">
    <source>
        <dbReference type="SAM" id="MobiDB-lite"/>
    </source>
</evidence>
<organism evidence="8 9">
    <name type="scientific">Caerostris extrusa</name>
    <name type="common">Bark spider</name>
    <name type="synonym">Caerostris bankana</name>
    <dbReference type="NCBI Taxonomy" id="172846"/>
    <lineage>
        <taxon>Eukaryota</taxon>
        <taxon>Metazoa</taxon>
        <taxon>Ecdysozoa</taxon>
        <taxon>Arthropoda</taxon>
        <taxon>Chelicerata</taxon>
        <taxon>Arachnida</taxon>
        <taxon>Araneae</taxon>
        <taxon>Araneomorphae</taxon>
        <taxon>Entelegynae</taxon>
        <taxon>Araneoidea</taxon>
        <taxon>Araneidae</taxon>
        <taxon>Caerostris</taxon>
    </lineage>
</organism>
<evidence type="ECO:0000313" key="9">
    <source>
        <dbReference type="Proteomes" id="UP001054945"/>
    </source>
</evidence>
<protein>
    <submittedName>
        <fullName evidence="8">Serine palmitoyltransferase 2</fullName>
    </submittedName>
</protein>
<keyword evidence="6" id="KW-0812">Transmembrane</keyword>
<keyword evidence="9" id="KW-1185">Reference proteome</keyword>
<dbReference type="Gene3D" id="3.40.640.10">
    <property type="entry name" value="Type I PLP-dependent aspartate aminotransferase-like (Major domain)"/>
    <property type="match status" value="1"/>
</dbReference>
<feature type="region of interest" description="Disordered" evidence="5">
    <location>
        <begin position="319"/>
        <end position="344"/>
    </location>
</feature>
<dbReference type="EMBL" id="BPLR01008430">
    <property type="protein sequence ID" value="GIY24602.1"/>
    <property type="molecule type" value="Genomic_DNA"/>
</dbReference>
<dbReference type="GO" id="GO:0017059">
    <property type="term" value="C:serine palmitoyltransferase complex"/>
    <property type="evidence" value="ECO:0007669"/>
    <property type="project" value="TreeGrafter"/>
</dbReference>
<evidence type="ECO:0000256" key="2">
    <source>
        <dbReference type="ARBA" id="ARBA00008392"/>
    </source>
</evidence>
<gene>
    <name evidence="8" type="primary">Sptlc2</name>
    <name evidence="8" type="ORF">CEXT_568101</name>
</gene>
<dbReference type="GO" id="GO:0016020">
    <property type="term" value="C:membrane"/>
    <property type="evidence" value="ECO:0007669"/>
    <property type="project" value="GOC"/>
</dbReference>
<keyword evidence="4" id="KW-0012">Acyltransferase</keyword>
<dbReference type="GO" id="GO:0030170">
    <property type="term" value="F:pyridoxal phosphate binding"/>
    <property type="evidence" value="ECO:0007669"/>
    <property type="project" value="InterPro"/>
</dbReference>
<comment type="cofactor">
    <cofactor evidence="1">
        <name>pyridoxal 5'-phosphate</name>
        <dbReference type="ChEBI" id="CHEBI:597326"/>
    </cofactor>
</comment>
<accession>A0AAV4RVW4</accession>
<name>A0AAV4RVW4_CAEEX</name>
<evidence type="ECO:0000313" key="8">
    <source>
        <dbReference type="EMBL" id="GIY24602.1"/>
    </source>
</evidence>
<feature type="transmembrane region" description="Helical" evidence="6">
    <location>
        <begin position="42"/>
        <end position="60"/>
    </location>
</feature>
<dbReference type="InterPro" id="IPR015424">
    <property type="entry name" value="PyrdxlP-dep_Trfase"/>
</dbReference>
<evidence type="ECO:0000256" key="4">
    <source>
        <dbReference type="ARBA" id="ARBA00023315"/>
    </source>
</evidence>
<dbReference type="SUPFAM" id="SSF53383">
    <property type="entry name" value="PLP-dependent transferases"/>
    <property type="match status" value="1"/>
</dbReference>
<dbReference type="InterPro" id="IPR050087">
    <property type="entry name" value="AON_synthase_class-II"/>
</dbReference>
<evidence type="ECO:0000256" key="6">
    <source>
        <dbReference type="SAM" id="Phobius"/>
    </source>
</evidence>
<dbReference type="Pfam" id="PF00155">
    <property type="entry name" value="Aminotran_1_2"/>
    <property type="match status" value="1"/>
</dbReference>
<evidence type="ECO:0000259" key="7">
    <source>
        <dbReference type="Pfam" id="PF00155"/>
    </source>
</evidence>
<reference evidence="8 9" key="1">
    <citation type="submission" date="2021-06" db="EMBL/GenBank/DDBJ databases">
        <title>Caerostris extrusa draft genome.</title>
        <authorList>
            <person name="Kono N."/>
            <person name="Arakawa K."/>
        </authorList>
    </citation>
    <scope>NUCLEOTIDE SEQUENCE [LARGE SCALE GENOMIC DNA]</scope>
</reference>
<keyword evidence="3" id="KW-0808">Transferase</keyword>
<dbReference type="PANTHER" id="PTHR13693:SF3">
    <property type="entry name" value="LD36009P"/>
    <property type="match status" value="1"/>
</dbReference>
<sequence length="344" mass="39175">MTNQVKHEANGLHSSLKNGIKNHEIKREIKRIREVNEEFEETPLIIVLTVYFCYAVLTIFGKIRDYVRKLGFGKSCEVKEENRDGYVKLYGSFESFYTRNIYKRIVQGWNMFVCGVPAVVFKLKIQISPEFHQNARFGTEKNIEAINLGSYNYLGFAETSGQCTDSVEEAILNYGTGIGSTRHELAFIQLFFKKIFLASITDWLIFKNIYCLLLDLSIGYICDIHRKLEKMVADFLGVEDSVVIGMGFATNSTNIPTLMSKGCLILSDELNHASLVLGCRLSGAKIKVYKHNGSLINHIRTHSHSFNYHKQHVTLCTTNNNDLKNPRMQEKESGSNKKGNYDPI</sequence>
<dbReference type="InterPro" id="IPR004839">
    <property type="entry name" value="Aminotransferase_I/II_large"/>
</dbReference>
<dbReference type="GO" id="GO:0046513">
    <property type="term" value="P:ceramide biosynthetic process"/>
    <property type="evidence" value="ECO:0007669"/>
    <property type="project" value="TreeGrafter"/>
</dbReference>
<dbReference type="GO" id="GO:0046512">
    <property type="term" value="P:sphingosine biosynthetic process"/>
    <property type="evidence" value="ECO:0007669"/>
    <property type="project" value="TreeGrafter"/>
</dbReference>
<dbReference type="PANTHER" id="PTHR13693">
    <property type="entry name" value="CLASS II AMINOTRANSFERASE/8-AMINO-7-OXONONANOATE SYNTHASE"/>
    <property type="match status" value="1"/>
</dbReference>
<keyword evidence="6" id="KW-1133">Transmembrane helix</keyword>